<accession>A0A975C2D1</accession>
<gene>
    <name evidence="2" type="ORF">IFJ75_18660</name>
</gene>
<reference evidence="2" key="1">
    <citation type="submission" date="2020-09" db="EMBL/GenBank/DDBJ databases">
        <title>Brevundimonas sp. LVF2 isolated from a puddle in Goettingen, Germany.</title>
        <authorList>
            <person name="Friedrich I."/>
            <person name="Klassen A."/>
            <person name="Hannes N."/>
            <person name="Schneider D."/>
            <person name="Hertel R."/>
            <person name="Daniel R."/>
        </authorList>
    </citation>
    <scope>NUCLEOTIDE SEQUENCE</scope>
    <source>
        <strain evidence="2">LVF2</strain>
    </source>
</reference>
<keyword evidence="2" id="KW-0808">Transferase</keyword>
<dbReference type="GO" id="GO:0032259">
    <property type="term" value="P:methylation"/>
    <property type="evidence" value="ECO:0007669"/>
    <property type="project" value="UniProtKB-KW"/>
</dbReference>
<dbReference type="EMBL" id="CP062222">
    <property type="protein sequence ID" value="QTC91189.1"/>
    <property type="molecule type" value="Genomic_DNA"/>
</dbReference>
<dbReference type="InterPro" id="IPR029063">
    <property type="entry name" value="SAM-dependent_MTases_sf"/>
</dbReference>
<dbReference type="Proteomes" id="UP000663918">
    <property type="component" value="Chromosome"/>
</dbReference>
<dbReference type="Gene3D" id="3.40.50.150">
    <property type="entry name" value="Vaccinia Virus protein VP39"/>
    <property type="match status" value="1"/>
</dbReference>
<dbReference type="InterPro" id="IPR013216">
    <property type="entry name" value="Methyltransf_11"/>
</dbReference>
<dbReference type="SUPFAM" id="SSF53335">
    <property type="entry name" value="S-adenosyl-L-methionine-dependent methyltransferases"/>
    <property type="match status" value="1"/>
</dbReference>
<dbReference type="RefSeq" id="WP_207870264.1">
    <property type="nucleotide sequence ID" value="NZ_CP062222.1"/>
</dbReference>
<evidence type="ECO:0000313" key="2">
    <source>
        <dbReference type="EMBL" id="QTC91189.1"/>
    </source>
</evidence>
<evidence type="ECO:0000259" key="1">
    <source>
        <dbReference type="Pfam" id="PF08241"/>
    </source>
</evidence>
<sequence length="406" mass="44530">MLVDATSLGAFVSRSDEIGGPGSPACDAYWADFSYQPSYRVDQSLDPFSEAYVAEQIALYREIAGRELNQVETEMTALNLAEHVAAVNPYNHPQPSGLALHIERLSKAMRLAEIPRGGRLIDMGCGWGLSSELAAYLGLSVRAVDINPDFVSLVNQRAARSGWDISAVQSPFDSYEPAAADAVLFYECLHHAVRPWTLIETLGRSLGETGKIVLAGEPINAIWWTHWGLRLDAFSVYCIHKFGWFESGWSEDFLTECFLRAGLATQVVVDADPLVGFTVIARPLQLGARSGAEFIRSTTATGFSGDPQFGIFSGEGSLDLVFPREATRAELVFQNFRPRAVPARMSHGDTVLFAGEALMGPTVVTVDRRADRMRIDLSSEVWVPDEELGNGDPRRLSLHLETVTFA</sequence>
<dbReference type="AlphaFoldDB" id="A0A975C2D1"/>
<organism evidence="2 3">
    <name type="scientific">Brevundimonas goettingensis</name>
    <dbReference type="NCBI Taxonomy" id="2774190"/>
    <lineage>
        <taxon>Bacteria</taxon>
        <taxon>Pseudomonadati</taxon>
        <taxon>Pseudomonadota</taxon>
        <taxon>Alphaproteobacteria</taxon>
        <taxon>Caulobacterales</taxon>
        <taxon>Caulobacteraceae</taxon>
        <taxon>Brevundimonas</taxon>
    </lineage>
</organism>
<feature type="domain" description="Methyltransferase type 11" evidence="1">
    <location>
        <begin position="122"/>
        <end position="213"/>
    </location>
</feature>
<evidence type="ECO:0000313" key="3">
    <source>
        <dbReference type="Proteomes" id="UP000663918"/>
    </source>
</evidence>
<dbReference type="CDD" id="cd02440">
    <property type="entry name" value="AdoMet_MTases"/>
    <property type="match status" value="1"/>
</dbReference>
<name>A0A975C2D1_9CAUL</name>
<dbReference type="Pfam" id="PF08241">
    <property type="entry name" value="Methyltransf_11"/>
    <property type="match status" value="1"/>
</dbReference>
<protein>
    <submittedName>
        <fullName evidence="2">Methyltransferase domain-containing protein</fullName>
    </submittedName>
</protein>
<keyword evidence="2" id="KW-0489">Methyltransferase</keyword>
<dbReference type="KEGG" id="bgoe:IFJ75_18660"/>
<proteinExistence type="predicted"/>
<dbReference type="GO" id="GO:0008757">
    <property type="term" value="F:S-adenosylmethionine-dependent methyltransferase activity"/>
    <property type="evidence" value="ECO:0007669"/>
    <property type="project" value="InterPro"/>
</dbReference>
<keyword evidence="3" id="KW-1185">Reference proteome</keyword>